<name>A0A2I0WSH0_9ASPA</name>
<dbReference type="Proteomes" id="UP000233837">
    <property type="component" value="Unassembled WGS sequence"/>
</dbReference>
<evidence type="ECO:0000313" key="2">
    <source>
        <dbReference type="Proteomes" id="UP000233837"/>
    </source>
</evidence>
<sequence length="78" mass="9253">MVDNKSAIAMSKNPVYHGRSKHIDTRYHFIRSYIEKKQIEVEYIRTEEQLADIFTKSLGRVKFIEMIKNIGLKSCKFE</sequence>
<organism evidence="1 2">
    <name type="scientific">Dendrobium catenatum</name>
    <dbReference type="NCBI Taxonomy" id="906689"/>
    <lineage>
        <taxon>Eukaryota</taxon>
        <taxon>Viridiplantae</taxon>
        <taxon>Streptophyta</taxon>
        <taxon>Embryophyta</taxon>
        <taxon>Tracheophyta</taxon>
        <taxon>Spermatophyta</taxon>
        <taxon>Magnoliopsida</taxon>
        <taxon>Liliopsida</taxon>
        <taxon>Asparagales</taxon>
        <taxon>Orchidaceae</taxon>
        <taxon>Epidendroideae</taxon>
        <taxon>Malaxideae</taxon>
        <taxon>Dendrobiinae</taxon>
        <taxon>Dendrobium</taxon>
    </lineage>
</organism>
<dbReference type="STRING" id="906689.A0A2I0WSH0"/>
<accession>A0A2I0WSH0</accession>
<dbReference type="EMBL" id="KZ502448">
    <property type="protein sequence ID" value="PKU78591.1"/>
    <property type="molecule type" value="Genomic_DNA"/>
</dbReference>
<reference evidence="1 2" key="1">
    <citation type="journal article" date="2016" name="Sci. Rep.">
        <title>The Dendrobium catenatum Lindl. genome sequence provides insights into polysaccharide synthase, floral development and adaptive evolution.</title>
        <authorList>
            <person name="Zhang G.Q."/>
            <person name="Xu Q."/>
            <person name="Bian C."/>
            <person name="Tsai W.C."/>
            <person name="Yeh C.M."/>
            <person name="Liu K.W."/>
            <person name="Yoshida K."/>
            <person name="Zhang L.S."/>
            <person name="Chang S.B."/>
            <person name="Chen F."/>
            <person name="Shi Y."/>
            <person name="Su Y.Y."/>
            <person name="Zhang Y.Q."/>
            <person name="Chen L.J."/>
            <person name="Yin Y."/>
            <person name="Lin M."/>
            <person name="Huang H."/>
            <person name="Deng H."/>
            <person name="Wang Z.W."/>
            <person name="Zhu S.L."/>
            <person name="Zhao X."/>
            <person name="Deng C."/>
            <person name="Niu S.C."/>
            <person name="Huang J."/>
            <person name="Wang M."/>
            <person name="Liu G.H."/>
            <person name="Yang H.J."/>
            <person name="Xiao X.J."/>
            <person name="Hsiao Y.Y."/>
            <person name="Wu W.L."/>
            <person name="Chen Y.Y."/>
            <person name="Mitsuda N."/>
            <person name="Ohme-Takagi M."/>
            <person name="Luo Y.B."/>
            <person name="Van de Peer Y."/>
            <person name="Liu Z.J."/>
        </authorList>
    </citation>
    <scope>NUCLEOTIDE SEQUENCE [LARGE SCALE GENOMIC DNA]</scope>
    <source>
        <tissue evidence="1">The whole plant</tissue>
    </source>
</reference>
<protein>
    <submittedName>
        <fullName evidence="1">Retrovirus-related Pol polyprotein from transposon TNT 1-94</fullName>
    </submittedName>
</protein>
<proteinExistence type="predicted"/>
<dbReference type="CDD" id="cd09272">
    <property type="entry name" value="RNase_HI_RT_Ty1"/>
    <property type="match status" value="1"/>
</dbReference>
<gene>
    <name evidence="1" type="ORF">MA16_Dca011148</name>
</gene>
<evidence type="ECO:0000313" key="1">
    <source>
        <dbReference type="EMBL" id="PKU78591.1"/>
    </source>
</evidence>
<dbReference type="AlphaFoldDB" id="A0A2I0WSH0"/>
<keyword evidence="2" id="KW-1185">Reference proteome</keyword>
<reference evidence="1 2" key="2">
    <citation type="journal article" date="2017" name="Nature">
        <title>The Apostasia genome and the evolution of orchids.</title>
        <authorList>
            <person name="Zhang G.Q."/>
            <person name="Liu K.W."/>
            <person name="Li Z."/>
            <person name="Lohaus R."/>
            <person name="Hsiao Y.Y."/>
            <person name="Niu S.C."/>
            <person name="Wang J.Y."/>
            <person name="Lin Y.C."/>
            <person name="Xu Q."/>
            <person name="Chen L.J."/>
            <person name="Yoshida K."/>
            <person name="Fujiwara S."/>
            <person name="Wang Z.W."/>
            <person name="Zhang Y.Q."/>
            <person name="Mitsuda N."/>
            <person name="Wang M."/>
            <person name="Liu G.H."/>
            <person name="Pecoraro L."/>
            <person name="Huang H.X."/>
            <person name="Xiao X.J."/>
            <person name="Lin M."/>
            <person name="Wu X.Y."/>
            <person name="Wu W.L."/>
            <person name="Chen Y.Y."/>
            <person name="Chang S.B."/>
            <person name="Sakamoto S."/>
            <person name="Ohme-Takagi M."/>
            <person name="Yagi M."/>
            <person name="Zeng S.J."/>
            <person name="Shen C.Y."/>
            <person name="Yeh C.M."/>
            <person name="Luo Y.B."/>
            <person name="Tsai W.C."/>
            <person name="Van de Peer Y."/>
            <person name="Liu Z.J."/>
        </authorList>
    </citation>
    <scope>NUCLEOTIDE SEQUENCE [LARGE SCALE GENOMIC DNA]</scope>
    <source>
        <tissue evidence="1">The whole plant</tissue>
    </source>
</reference>